<gene>
    <name evidence="2" type="ORF">XAT740_LOCUS18190</name>
</gene>
<protein>
    <submittedName>
        <fullName evidence="2">Uncharacterized protein</fullName>
    </submittedName>
</protein>
<feature type="transmembrane region" description="Helical" evidence="1">
    <location>
        <begin position="43"/>
        <end position="62"/>
    </location>
</feature>
<dbReference type="Proteomes" id="UP000663828">
    <property type="component" value="Unassembled WGS sequence"/>
</dbReference>
<organism evidence="2 3">
    <name type="scientific">Adineta ricciae</name>
    <name type="common">Rotifer</name>
    <dbReference type="NCBI Taxonomy" id="249248"/>
    <lineage>
        <taxon>Eukaryota</taxon>
        <taxon>Metazoa</taxon>
        <taxon>Spiralia</taxon>
        <taxon>Gnathifera</taxon>
        <taxon>Rotifera</taxon>
        <taxon>Eurotatoria</taxon>
        <taxon>Bdelloidea</taxon>
        <taxon>Adinetida</taxon>
        <taxon>Adinetidae</taxon>
        <taxon>Adineta</taxon>
    </lineage>
</organism>
<accession>A0A814NSD8</accession>
<keyword evidence="1" id="KW-0812">Transmembrane</keyword>
<name>A0A814NSD8_ADIRI</name>
<keyword evidence="3" id="KW-1185">Reference proteome</keyword>
<feature type="transmembrane region" description="Helical" evidence="1">
    <location>
        <begin position="1174"/>
        <end position="1197"/>
    </location>
</feature>
<evidence type="ECO:0000313" key="2">
    <source>
        <dbReference type="EMBL" id="CAF1097851.1"/>
    </source>
</evidence>
<evidence type="ECO:0000256" key="1">
    <source>
        <dbReference type="SAM" id="Phobius"/>
    </source>
</evidence>
<feature type="transmembrane region" description="Helical" evidence="1">
    <location>
        <begin position="835"/>
        <end position="853"/>
    </location>
</feature>
<feature type="transmembrane region" description="Helical" evidence="1">
    <location>
        <begin position="750"/>
        <end position="769"/>
    </location>
</feature>
<proteinExistence type="predicted"/>
<comment type="caution">
    <text evidence="2">The sequence shown here is derived from an EMBL/GenBank/DDBJ whole genome shotgun (WGS) entry which is preliminary data.</text>
</comment>
<feature type="transmembrane region" description="Helical" evidence="1">
    <location>
        <begin position="416"/>
        <end position="436"/>
    </location>
</feature>
<dbReference type="EMBL" id="CAJNOR010001207">
    <property type="protein sequence ID" value="CAF1097851.1"/>
    <property type="molecule type" value="Genomic_DNA"/>
</dbReference>
<keyword evidence="1" id="KW-0472">Membrane</keyword>
<sequence length="1229" mass="142284">MTFLIWLKSVTKRGYAHLLIWNAFDSRSSDPTIIRRELFTTRLYLILLLLLSVGVLAAYTSFSVRFKSETVDSPTYSQYEKLQEKYSDSLQCSCTKISMSYGGFVRTSPRFHQVCSSDFITQKWIDFTFPDNLILLSPIDIRMSLSAVWKFIQSFCRNADQITSDIRNQFANTSLINPTLLNKDLLIAKTQSTLSSIRQIETVRLIQSVKIVDRVIRANSLLTALGNNYVLRAVYENQSSDIRSDFYIEIYRNQYIQNNSKKVCICENDRSCPLPANIYLYNITDRSAVYDMNTIPSNGTLLGLVVDCLPLQMTFASTFECFYQQSCLNFLLSTYQQKINISILNSSQPSRFHLTATIDSIFNELFLEEIYNETNYEDYYLRILQKIKQKIVSLNIYTKYSHDETSVRHGRLSTRLYFLLLFLSIIIMVIYSSVLAETITEQVINPTLNEYIRLQVEHSSTLRCPCSQMSVMYRDFVEIKVKYHQICLSDFVQPWWYQSFSFPKTSSQYILFIWLGLAYFETLATFCELVDETVKNGVEQYLSTTFVNGYVLSNDSFHIQMTSLINSFIGQLENEFIYRLSLTKLFLQSNQYMSYLPLSTYPVIDRGYAGSRLLYLNIYASASYTYKDSSAPRCFCPPTSLSWGISGMIGGCTMVDTVLRSSFIPWLDDHLNLLWIQTLRSAYPTISRFPRILNSTIPSRYSRTAAAESILNHLMIEDWNVTYLYKNYYSQCQPSFCSFTYSKETDGTHVITVIASLIGGLNVILRLIAPFIIKMNLKLIEIFKHRESRTKVQQPNHQRCGIFVKIIDRILVLNVFDSESTDTRTIHRERLTTRLYLTILFLSLYSITIYSMFSTGTMNIVVSNPIESDYNKLNKLYSTSLRCPCNNISVEYKNFLSVDAIFHEICSSDFVQTEWRDYLFVQDYWSSYYRADLRSCGAIYFEFLSTLCQLSKNTVQRAINQFLNETFINTQMIPRSEFQLRISRFLSQSQQKTTTQFSRSVNLLQDVMHGNALISSYLLNYKWSVGLNRTYTTIPVNPIRMKNGCSCGTRTDCIESGGIYYDGTDTQIFAIPGWNVGCSVVETVLRSTMECFYDSACINALLYYATTIQNRLPYRMNISAINSSKESRFRRDAVIQDLADELFVETWQIYKSYSLFYKACAPISCSYTIRKDDYYMYSASKVLGLYGGLTIFLRLIVSLVMKIFFKIRPCCQSNEVALFNQCTFKRFVL</sequence>
<evidence type="ECO:0000313" key="3">
    <source>
        <dbReference type="Proteomes" id="UP000663828"/>
    </source>
</evidence>
<keyword evidence="1" id="KW-1133">Transmembrane helix</keyword>
<dbReference type="AlphaFoldDB" id="A0A814NSD8"/>
<reference evidence="2" key="1">
    <citation type="submission" date="2021-02" db="EMBL/GenBank/DDBJ databases">
        <authorList>
            <person name="Nowell W R."/>
        </authorList>
    </citation>
    <scope>NUCLEOTIDE SEQUENCE</scope>
</reference>